<evidence type="ECO:0000313" key="4">
    <source>
        <dbReference type="Proteomes" id="UP000052946"/>
    </source>
</evidence>
<evidence type="ECO:0000313" key="3">
    <source>
        <dbReference type="EMBL" id="GAQ19194.1"/>
    </source>
</evidence>
<keyword evidence="1" id="KW-0472">Membrane</keyword>
<dbReference type="RefSeq" id="WP_390620570.1">
    <property type="nucleotide sequence ID" value="NZ_CABLBW010000001.1"/>
</dbReference>
<organism evidence="3 4">
    <name type="scientific">Oceanobacillus picturae</name>
    <dbReference type="NCBI Taxonomy" id="171693"/>
    <lineage>
        <taxon>Bacteria</taxon>
        <taxon>Bacillati</taxon>
        <taxon>Bacillota</taxon>
        <taxon>Bacilli</taxon>
        <taxon>Bacillales</taxon>
        <taxon>Bacillaceae</taxon>
        <taxon>Oceanobacillus</taxon>
    </lineage>
</organism>
<dbReference type="InterPro" id="IPR016747">
    <property type="entry name" value="Phosphotransbutyrylase"/>
</dbReference>
<feature type="transmembrane region" description="Helical" evidence="1">
    <location>
        <begin position="138"/>
        <end position="155"/>
    </location>
</feature>
<evidence type="ECO:0000259" key="2">
    <source>
        <dbReference type="Pfam" id="PF04892"/>
    </source>
</evidence>
<keyword evidence="1" id="KW-1133">Transmembrane helix</keyword>
<feature type="domain" description="VanZ-like" evidence="2">
    <location>
        <begin position="6"/>
        <end position="154"/>
    </location>
</feature>
<dbReference type="PANTHER" id="PTHR28008:SF1">
    <property type="entry name" value="DOMAIN PROTEIN, PUTATIVE (AFU_ORTHOLOGUE AFUA_3G10980)-RELATED"/>
    <property type="match status" value="1"/>
</dbReference>
<dbReference type="InterPro" id="IPR006976">
    <property type="entry name" value="VanZ-like"/>
</dbReference>
<name>A0A0U9H915_9BACI</name>
<dbReference type="PANTHER" id="PTHR28008">
    <property type="entry name" value="DOMAIN PROTEIN, PUTATIVE (AFU_ORTHOLOGUE AFUA_3G10980)-RELATED"/>
    <property type="match status" value="1"/>
</dbReference>
<dbReference type="PIRSF" id="PIRSF019083">
    <property type="entry name" value="UCP019083_VanZ"/>
    <property type="match status" value="1"/>
</dbReference>
<protein>
    <submittedName>
        <fullName evidence="3">VanZ like family protein</fullName>
    </submittedName>
</protein>
<feature type="transmembrane region" description="Helical" evidence="1">
    <location>
        <begin position="77"/>
        <end position="94"/>
    </location>
</feature>
<evidence type="ECO:0000256" key="1">
    <source>
        <dbReference type="SAM" id="Phobius"/>
    </source>
</evidence>
<keyword evidence="1" id="KW-0812">Transmembrane</keyword>
<feature type="transmembrane region" description="Helical" evidence="1">
    <location>
        <begin position="5"/>
        <end position="22"/>
    </location>
</feature>
<gene>
    <name evidence="3" type="ORF">OPHB3_3156</name>
</gene>
<comment type="caution">
    <text evidence="3">The sequence shown here is derived from an EMBL/GenBank/DDBJ whole genome shotgun (WGS) entry which is preliminary data.</text>
</comment>
<sequence length="163" mass="18807">MKKHIFWLLPICWMGIIFYSSHQPYENQDVKPLLNNFINVSFLEPYLNWLSFTYHESVVSVEQLGVAGFIEFFIRKGAHVSVFFVLCLLFYVAFRKAGKQKHSKALIFSLFLTVIYAISDEIHQGFTPNRTPYVGDVILDSFGALLAVGLLVLFLKRKGRRPL</sequence>
<reference evidence="4" key="1">
    <citation type="submission" date="2015-07" db="EMBL/GenBank/DDBJ databases">
        <title>Draft Genome Sequence of Oceanobacillus picturae Heshi-B3 that Was Isolated from Fermented Rice Bran with Aging Salted Mackerel, Which Was Named Heshiko as Traditional Fermented Seafood in Japan.</title>
        <authorList>
            <person name="Akuzawa S."/>
            <person name="Nakagawa J."/>
            <person name="Kanekatsu T."/>
            <person name="Kanesaki Y."/>
            <person name="Suzuki T."/>
        </authorList>
    </citation>
    <scope>NUCLEOTIDE SEQUENCE [LARGE SCALE GENOMIC DNA]</scope>
    <source>
        <strain evidence="4">Heshi-B3</strain>
    </source>
</reference>
<dbReference type="AlphaFoldDB" id="A0A0U9H915"/>
<proteinExistence type="predicted"/>
<dbReference type="NCBIfam" id="NF037970">
    <property type="entry name" value="vanZ_1"/>
    <property type="match status" value="1"/>
</dbReference>
<dbReference type="Pfam" id="PF04892">
    <property type="entry name" value="VanZ"/>
    <property type="match status" value="1"/>
</dbReference>
<accession>A0A0U9H915</accession>
<dbReference type="EMBL" id="BBXV01000041">
    <property type="protein sequence ID" value="GAQ19194.1"/>
    <property type="molecule type" value="Genomic_DNA"/>
</dbReference>
<feature type="transmembrane region" description="Helical" evidence="1">
    <location>
        <begin position="106"/>
        <end position="126"/>
    </location>
</feature>
<reference evidence="3 4" key="2">
    <citation type="journal article" date="2016" name="Genome Announc.">
        <title>Draft Genome Sequence of Oceanobacillus picturae Heshi-B3, Isolated from Fermented Rice Bran in a Traditional Japanese Seafood Dish.</title>
        <authorList>
            <person name="Akuzawa S."/>
            <person name="Nagaoka J."/>
            <person name="Kanekatsu M."/>
            <person name="Kanesaki Y."/>
            <person name="Suzuki T."/>
        </authorList>
    </citation>
    <scope>NUCLEOTIDE SEQUENCE [LARGE SCALE GENOMIC DNA]</scope>
    <source>
        <strain evidence="3 4">Heshi-B3</strain>
    </source>
</reference>
<dbReference type="Proteomes" id="UP000052946">
    <property type="component" value="Unassembled WGS sequence"/>
</dbReference>